<name>A0A0L0BW02_LUCCU</name>
<organism evidence="2 3">
    <name type="scientific">Lucilia cuprina</name>
    <name type="common">Green bottle fly</name>
    <name type="synonym">Australian sheep blowfly</name>
    <dbReference type="NCBI Taxonomy" id="7375"/>
    <lineage>
        <taxon>Eukaryota</taxon>
        <taxon>Metazoa</taxon>
        <taxon>Ecdysozoa</taxon>
        <taxon>Arthropoda</taxon>
        <taxon>Hexapoda</taxon>
        <taxon>Insecta</taxon>
        <taxon>Pterygota</taxon>
        <taxon>Neoptera</taxon>
        <taxon>Endopterygota</taxon>
        <taxon>Diptera</taxon>
        <taxon>Brachycera</taxon>
        <taxon>Muscomorpha</taxon>
        <taxon>Oestroidea</taxon>
        <taxon>Calliphoridae</taxon>
        <taxon>Luciliinae</taxon>
        <taxon>Lucilia</taxon>
    </lineage>
</organism>
<accession>A0A0L0BW02</accession>
<evidence type="ECO:0000313" key="3">
    <source>
        <dbReference type="Proteomes" id="UP000037069"/>
    </source>
</evidence>
<keyword evidence="1" id="KW-1133">Transmembrane helix</keyword>
<dbReference type="Proteomes" id="UP000037069">
    <property type="component" value="Unassembled WGS sequence"/>
</dbReference>
<comment type="caution">
    <text evidence="2">The sequence shown here is derived from an EMBL/GenBank/DDBJ whole genome shotgun (WGS) entry which is preliminary data.</text>
</comment>
<keyword evidence="3" id="KW-1185">Reference proteome</keyword>
<sequence length="371" mass="39894">MASLAFKGPSRLATGVVVIESAVEEAVLLLATTSASIVLGEAAALLPLALAAFIFNFNGCLRFEADVSLLTTRGLLFTAKSLTHTDLTGISSYSSGLRKFVEIGPSSDNPLCMVGRCFCANNGGRVDNMGDLLGPLKEDVRLKLEDLAKVGVFCVCCGICDVVIRLGVVLLVLFGVDELSISDVDILLMLLLLLLLLLFGVAGKLGSCGVWGVVDISAEPIDFNCGADITPQSFNVSLGKGRTAFMGKLFEQLTVCLRTFLRFVGQILRDLRRSEVSLLGVVGAVLDSWAGGGVPRRGNLKAFGVLGVPGLSFKCLLWDFVLRLMGESNSAELSSSTLESRLHCRYHDHNQDTFFLSSASFHMIWVWAHFF</sequence>
<keyword evidence="1" id="KW-0472">Membrane</keyword>
<feature type="transmembrane region" description="Helical" evidence="1">
    <location>
        <begin position="37"/>
        <end position="55"/>
    </location>
</feature>
<keyword evidence="1" id="KW-0812">Transmembrane</keyword>
<proteinExistence type="predicted"/>
<evidence type="ECO:0000313" key="2">
    <source>
        <dbReference type="EMBL" id="KNC24198.1"/>
    </source>
</evidence>
<feature type="transmembrane region" description="Helical" evidence="1">
    <location>
        <begin position="150"/>
        <end position="174"/>
    </location>
</feature>
<protein>
    <submittedName>
        <fullName evidence="2">Uncharacterized protein</fullName>
    </submittedName>
</protein>
<dbReference type="AlphaFoldDB" id="A0A0L0BW02"/>
<dbReference type="EMBL" id="JRES01001254">
    <property type="protein sequence ID" value="KNC24198.1"/>
    <property type="molecule type" value="Genomic_DNA"/>
</dbReference>
<gene>
    <name evidence="2" type="ORF">FF38_02176</name>
</gene>
<feature type="transmembrane region" description="Helical" evidence="1">
    <location>
        <begin position="186"/>
        <end position="203"/>
    </location>
</feature>
<reference evidence="2 3" key="1">
    <citation type="journal article" date="2015" name="Nat. Commun.">
        <title>Lucilia cuprina genome unlocks parasitic fly biology to underpin future interventions.</title>
        <authorList>
            <person name="Anstead C.A."/>
            <person name="Korhonen P.K."/>
            <person name="Young N.D."/>
            <person name="Hall R.S."/>
            <person name="Jex A.R."/>
            <person name="Murali S.C."/>
            <person name="Hughes D.S."/>
            <person name="Lee S.F."/>
            <person name="Perry T."/>
            <person name="Stroehlein A.J."/>
            <person name="Ansell B.R."/>
            <person name="Breugelmans B."/>
            <person name="Hofmann A."/>
            <person name="Qu J."/>
            <person name="Dugan S."/>
            <person name="Lee S.L."/>
            <person name="Chao H."/>
            <person name="Dinh H."/>
            <person name="Han Y."/>
            <person name="Doddapaneni H.V."/>
            <person name="Worley K.C."/>
            <person name="Muzny D.M."/>
            <person name="Ioannidis P."/>
            <person name="Waterhouse R.M."/>
            <person name="Zdobnov E.M."/>
            <person name="James P.J."/>
            <person name="Bagnall N.H."/>
            <person name="Kotze A.C."/>
            <person name="Gibbs R.A."/>
            <person name="Richards S."/>
            <person name="Batterham P."/>
            <person name="Gasser R.B."/>
        </authorList>
    </citation>
    <scope>NUCLEOTIDE SEQUENCE [LARGE SCALE GENOMIC DNA]</scope>
    <source>
        <strain evidence="2 3">LS</strain>
        <tissue evidence="2">Full body</tissue>
    </source>
</reference>
<evidence type="ECO:0000256" key="1">
    <source>
        <dbReference type="SAM" id="Phobius"/>
    </source>
</evidence>